<comment type="caution">
    <text evidence="1">The sequence shown here is derived from an EMBL/GenBank/DDBJ whole genome shotgun (WGS) entry which is preliminary data.</text>
</comment>
<dbReference type="EMBL" id="CM056741">
    <property type="protein sequence ID" value="KAJ8681655.1"/>
    <property type="molecule type" value="Genomic_DNA"/>
</dbReference>
<gene>
    <name evidence="1" type="ORF">QAD02_017447</name>
</gene>
<proteinExistence type="predicted"/>
<protein>
    <submittedName>
        <fullName evidence="1">Uncharacterized protein</fullName>
    </submittedName>
</protein>
<dbReference type="Proteomes" id="UP001239111">
    <property type="component" value="Chromosome 1"/>
</dbReference>
<evidence type="ECO:0000313" key="1">
    <source>
        <dbReference type="EMBL" id="KAJ8681655.1"/>
    </source>
</evidence>
<name>A0ACC2PDL4_9HYME</name>
<accession>A0ACC2PDL4</accession>
<keyword evidence="2" id="KW-1185">Reference proteome</keyword>
<sequence>MSFSVRAPPPCPGKPDRFDSDSSYARIVGSCLDETYGEPKEFSVFDGFGVIISYSYVLMGEPVSDSECNYTVHALANGHPIERRADVINSGQVRLYRLRVPFPTTTDIQPIKMVQADEEPRGGEVATIVGLYLEKLYFSWETHGVVTMANETLISRKECREFFIREGFEPESGDDTCDNYLWFNYKKPACEWDTSLTLLFVRGKLAGIFPMPDDYGYLDEHNEMKYIRGYLNLAKFRAIINSKNYMTLEQREEDGVVSYKGLAIPEIP</sequence>
<reference evidence="1" key="1">
    <citation type="submission" date="2023-04" db="EMBL/GenBank/DDBJ databases">
        <title>A chromosome-level genome assembly of the parasitoid wasp Eretmocerus hayati.</title>
        <authorList>
            <person name="Zhong Y."/>
            <person name="Liu S."/>
            <person name="Liu Y."/>
        </authorList>
    </citation>
    <scope>NUCLEOTIDE SEQUENCE</scope>
    <source>
        <strain evidence="1">ZJU_SS_LIU_2023</strain>
    </source>
</reference>
<organism evidence="1 2">
    <name type="scientific">Eretmocerus hayati</name>
    <dbReference type="NCBI Taxonomy" id="131215"/>
    <lineage>
        <taxon>Eukaryota</taxon>
        <taxon>Metazoa</taxon>
        <taxon>Ecdysozoa</taxon>
        <taxon>Arthropoda</taxon>
        <taxon>Hexapoda</taxon>
        <taxon>Insecta</taxon>
        <taxon>Pterygota</taxon>
        <taxon>Neoptera</taxon>
        <taxon>Endopterygota</taxon>
        <taxon>Hymenoptera</taxon>
        <taxon>Apocrita</taxon>
        <taxon>Proctotrupomorpha</taxon>
        <taxon>Chalcidoidea</taxon>
        <taxon>Aphelinidae</taxon>
        <taxon>Aphelininae</taxon>
        <taxon>Eretmocerus</taxon>
    </lineage>
</organism>
<evidence type="ECO:0000313" key="2">
    <source>
        <dbReference type="Proteomes" id="UP001239111"/>
    </source>
</evidence>